<evidence type="ECO:0000259" key="2">
    <source>
        <dbReference type="Pfam" id="PF12158"/>
    </source>
</evidence>
<protein>
    <recommendedName>
        <fullName evidence="2">DUF3592 domain-containing protein</fullName>
    </recommendedName>
</protein>
<evidence type="ECO:0000313" key="3">
    <source>
        <dbReference type="EMBL" id="EAZ89060.1"/>
    </source>
</evidence>
<dbReference type="InterPro" id="IPR021994">
    <property type="entry name" value="DUF3592"/>
</dbReference>
<feature type="domain" description="DUF3592" evidence="2">
    <location>
        <begin position="47"/>
        <end position="132"/>
    </location>
</feature>
<feature type="transmembrane region" description="Helical" evidence="1">
    <location>
        <begin position="135"/>
        <end position="160"/>
    </location>
</feature>
<dbReference type="RefSeq" id="WP_008277864.1">
    <property type="nucleotide sequence ID" value="NZ_AAXW01000056.1"/>
</dbReference>
<sequence length="170" mass="19646">MTIFDEPFNFEALVIGVGFVGVSLVAGWLMTAEPLLKWHQTKDWVKTPAYILETQLHQGQDEEGHSTYTTQARYSYIFAGQNYESRQLSLNNGSSSFYLKVYRELSDYKQSEEHFRCYVNRDNPSEVVLYRNVRWIITMTGGLIVIIFGGVGMNITFYEIKQGFMVVLKK</sequence>
<dbReference type="Pfam" id="PF12158">
    <property type="entry name" value="DUF3592"/>
    <property type="match status" value="1"/>
</dbReference>
<organism evidence="3 4">
    <name type="scientific">Crocosphaera chwakensis CCY0110</name>
    <dbReference type="NCBI Taxonomy" id="391612"/>
    <lineage>
        <taxon>Bacteria</taxon>
        <taxon>Bacillati</taxon>
        <taxon>Cyanobacteriota</taxon>
        <taxon>Cyanophyceae</taxon>
        <taxon>Oscillatoriophycideae</taxon>
        <taxon>Chroococcales</taxon>
        <taxon>Aphanothecaceae</taxon>
        <taxon>Crocosphaera</taxon>
        <taxon>Crocosphaera chwakensis</taxon>
    </lineage>
</organism>
<keyword evidence="1" id="KW-1133">Transmembrane helix</keyword>
<dbReference type="AlphaFoldDB" id="A3IWV8"/>
<reference evidence="3 4" key="1">
    <citation type="submission" date="2007-03" db="EMBL/GenBank/DDBJ databases">
        <authorList>
            <person name="Stal L."/>
            <person name="Ferriera S."/>
            <person name="Johnson J."/>
            <person name="Kravitz S."/>
            <person name="Beeson K."/>
            <person name="Sutton G."/>
            <person name="Rogers Y.-H."/>
            <person name="Friedman R."/>
            <person name="Frazier M."/>
            <person name="Venter J.C."/>
        </authorList>
    </citation>
    <scope>NUCLEOTIDE SEQUENCE [LARGE SCALE GENOMIC DNA]</scope>
    <source>
        <strain evidence="3 4">CCY0110</strain>
    </source>
</reference>
<dbReference type="OrthoDB" id="228317at2"/>
<keyword evidence="1" id="KW-0812">Transmembrane</keyword>
<dbReference type="EMBL" id="AAXW01000056">
    <property type="protein sequence ID" value="EAZ89060.1"/>
    <property type="molecule type" value="Genomic_DNA"/>
</dbReference>
<evidence type="ECO:0000313" key="4">
    <source>
        <dbReference type="Proteomes" id="UP000003781"/>
    </source>
</evidence>
<accession>A3IWV8</accession>
<gene>
    <name evidence="3" type="ORF">CY0110_01415</name>
</gene>
<comment type="caution">
    <text evidence="3">The sequence shown here is derived from an EMBL/GenBank/DDBJ whole genome shotgun (WGS) entry which is preliminary data.</text>
</comment>
<evidence type="ECO:0000256" key="1">
    <source>
        <dbReference type="SAM" id="Phobius"/>
    </source>
</evidence>
<proteinExistence type="predicted"/>
<name>A3IWV8_9CHRO</name>
<keyword evidence="1" id="KW-0472">Membrane</keyword>
<keyword evidence="4" id="KW-1185">Reference proteome</keyword>
<dbReference type="Proteomes" id="UP000003781">
    <property type="component" value="Unassembled WGS sequence"/>
</dbReference>
<feature type="transmembrane region" description="Helical" evidence="1">
    <location>
        <begin position="12"/>
        <end position="30"/>
    </location>
</feature>